<evidence type="ECO:0000256" key="3">
    <source>
        <dbReference type="ARBA" id="ARBA00022801"/>
    </source>
</evidence>
<dbReference type="InterPro" id="IPR039907">
    <property type="entry name" value="NOB1"/>
</dbReference>
<dbReference type="PANTHER" id="PTHR12814:SF2">
    <property type="entry name" value="RNA-BINDING PROTEIN NOB1"/>
    <property type="match status" value="1"/>
</dbReference>
<dbReference type="GO" id="GO:0016787">
    <property type="term" value="F:hydrolase activity"/>
    <property type="evidence" value="ECO:0007669"/>
    <property type="project" value="UniProtKB-KW"/>
</dbReference>
<dbReference type="Gene3D" id="3.40.50.1010">
    <property type="entry name" value="5'-nuclease"/>
    <property type="match status" value="1"/>
</dbReference>
<dbReference type="EMBL" id="CP091871">
    <property type="protein sequence ID" value="WEU39674.1"/>
    <property type="molecule type" value="Genomic_DNA"/>
</dbReference>
<dbReference type="Pfam" id="PF17146">
    <property type="entry name" value="PIN_6"/>
    <property type="match status" value="1"/>
</dbReference>
<dbReference type="InterPro" id="IPR033411">
    <property type="entry name" value="Ribonuclease_PIN"/>
</dbReference>
<evidence type="ECO:0000256" key="1">
    <source>
        <dbReference type="ARBA" id="ARBA00022722"/>
    </source>
</evidence>
<dbReference type="CDD" id="cd09876">
    <property type="entry name" value="PIN_Nob1-like"/>
    <property type="match status" value="1"/>
</dbReference>
<gene>
    <name evidence="5" type="ORF">OdinLCB4_004090</name>
</gene>
<dbReference type="KEGG" id="oyw:OdinLCB4_004090"/>
<accession>A0AAF0D0Z9</accession>
<dbReference type="PANTHER" id="PTHR12814">
    <property type="entry name" value="RNA-BINDING PROTEIN NOB1"/>
    <property type="match status" value="1"/>
</dbReference>
<reference evidence="5" key="2">
    <citation type="journal article" date="2022" name="Nat. Microbiol.">
        <title>A closed Candidatus Odinarchaeum chromosome exposes Asgard archaeal viruses.</title>
        <authorList>
            <person name="Tamarit D."/>
            <person name="Caceres E.F."/>
            <person name="Krupovic M."/>
            <person name="Nijland R."/>
            <person name="Eme L."/>
            <person name="Robinson N.P."/>
            <person name="Ettema T.J.G."/>
        </authorList>
    </citation>
    <scope>NUCLEOTIDE SEQUENCE</scope>
    <source>
        <strain evidence="5">LCB_4</strain>
    </source>
</reference>
<reference evidence="5" key="1">
    <citation type="journal article" date="2017" name="Nature">
        <title>Asgard archaea illuminate the origin of eukaryotic cellular complexity.</title>
        <authorList>
            <person name="Zaremba-Niedzwiedzka K."/>
            <person name="Caceres E.F."/>
            <person name="Saw J.H."/>
            <person name="Backstrom D."/>
            <person name="Juzokaite L."/>
            <person name="Vancaester E."/>
            <person name="Seitz K.W."/>
            <person name="Anantharaman K."/>
            <person name="Starnawski P."/>
            <person name="Kjeldsen K.U."/>
            <person name="Scott M.B."/>
            <person name="Nunoura T."/>
            <person name="Banfield J.F."/>
            <person name="Schramm A."/>
            <person name="Baker B.J."/>
            <person name="Spang A."/>
            <person name="Ettema T.J.G."/>
        </authorList>
    </citation>
    <scope>NUCLEOTIDE SEQUENCE</scope>
    <source>
        <strain evidence="5">LCB_4</strain>
    </source>
</reference>
<evidence type="ECO:0000313" key="5">
    <source>
        <dbReference type="EMBL" id="WEU39674.1"/>
    </source>
</evidence>
<dbReference type="GO" id="GO:0004521">
    <property type="term" value="F:RNA endonuclease activity"/>
    <property type="evidence" value="ECO:0007669"/>
    <property type="project" value="TreeGrafter"/>
</dbReference>
<proteinExistence type="predicted"/>
<organism evidence="5 6">
    <name type="scientific">Odinarchaeota yellowstonii (strain LCB_4)</name>
    <dbReference type="NCBI Taxonomy" id="1841599"/>
    <lineage>
        <taxon>Archaea</taxon>
        <taxon>Promethearchaeati</taxon>
        <taxon>Candidatus Odinarchaeota</taxon>
        <taxon>Candidatus Odinarchaeia</taxon>
        <taxon>Candidatus Odinarchaeales</taxon>
        <taxon>Candidatus Odinarchaeaceae</taxon>
        <taxon>Candidatus Odinarchaeum</taxon>
    </lineage>
</organism>
<evidence type="ECO:0000256" key="2">
    <source>
        <dbReference type="ARBA" id="ARBA00022723"/>
    </source>
</evidence>
<protein>
    <recommendedName>
        <fullName evidence="4">Ribonuclease PIN domain-containing protein</fullName>
    </recommendedName>
</protein>
<evidence type="ECO:0000259" key="4">
    <source>
        <dbReference type="Pfam" id="PF17146"/>
    </source>
</evidence>
<feature type="domain" description="Ribonuclease PIN" evidence="4">
    <location>
        <begin position="8"/>
        <end position="96"/>
    </location>
</feature>
<dbReference type="GO" id="GO:0030490">
    <property type="term" value="P:maturation of SSU-rRNA"/>
    <property type="evidence" value="ECO:0007669"/>
    <property type="project" value="TreeGrafter"/>
</dbReference>
<dbReference type="AlphaFoldDB" id="A0AAF0D0Z9"/>
<dbReference type="GO" id="GO:0030688">
    <property type="term" value="C:preribosome, small subunit precursor"/>
    <property type="evidence" value="ECO:0007669"/>
    <property type="project" value="TreeGrafter"/>
</dbReference>
<keyword evidence="2" id="KW-0479">Metal-binding</keyword>
<dbReference type="GO" id="GO:0046872">
    <property type="term" value="F:metal ion binding"/>
    <property type="evidence" value="ECO:0007669"/>
    <property type="project" value="UniProtKB-KW"/>
</dbReference>
<evidence type="ECO:0000313" key="6">
    <source>
        <dbReference type="Proteomes" id="UP000186851"/>
    </source>
</evidence>
<sequence>MIKERVYVADTCAFLNGLTWLIEDVKIYTVPEVIKELENNIVTMELLSKGIRENKVIIRTPREESLNYIISISLKTGDSAKLSHTDLNLTALGWELNNDYNVIIVSDDYSIQNICAELGVVFKSLRERGIRKRIKWIKYCPACFREELNTDVIRCEVCGTALKFKPDRRAGKDYYGGKYKRSG</sequence>
<dbReference type="Proteomes" id="UP000186851">
    <property type="component" value="Chromosome"/>
</dbReference>
<name>A0AAF0D0Z9_ODILC</name>
<keyword evidence="1" id="KW-0540">Nuclease</keyword>
<keyword evidence="3" id="KW-0378">Hydrolase</keyword>